<dbReference type="Pfam" id="PF01494">
    <property type="entry name" value="FAD_binding_3"/>
    <property type="match status" value="1"/>
</dbReference>
<keyword evidence="1" id="KW-0560">Oxidoreductase</keyword>
<feature type="domain" description="FAD-binding" evidence="4">
    <location>
        <begin position="79"/>
        <end position="402"/>
    </location>
</feature>
<evidence type="ECO:0000256" key="3">
    <source>
        <dbReference type="ARBA" id="ARBA00024018"/>
    </source>
</evidence>
<sequence length="489" mass="52160">MAILHLSVLSTGRASSRRHNLGDAQPCVGLLVPTKACRRKRHSCRSYRKARCLAVAQQTLAERVSGQLQGKPDELLDAVIIAGAGIGGLAAAAALTKLNVPVVVLERASKPRDEGGAIALWPNAFRALDALGLAQSLREAHPLLERVELWSSSGEQLRTFALDECEGAPHEFRGVARGELLAALRSAVPAEKIIYDCPVNVVHALEEGMQVTLEDGSDFQARIVVGADGTRSRVSSTLRLLPPSYSGYSAYRGVADISGTGLQPLTPSNIVRQLFGEGVRTGLYPLSASQWYWFVCWNCPADDPALTGEEGKAHALSLVQDWADSAGAKQAIANTPAETITRSRVVDRWRLPGMRTPSHMMTLLGDAAHPMTPNLGQGGCCALEDAVVLARELAAACTSSGDGSAASSGRLSLMQAPTKGLTDALRRFEKERSARVLPITIRSHLMGRILQLPQAPVCAVRNAFISKALPISNFMGHTMYDCGPLATPA</sequence>
<keyword evidence="2" id="KW-0503">Monooxygenase</keyword>
<proteinExistence type="inferred from homology"/>
<dbReference type="InterPro" id="IPR036188">
    <property type="entry name" value="FAD/NAD-bd_sf"/>
</dbReference>
<dbReference type="GO" id="GO:0071949">
    <property type="term" value="F:FAD binding"/>
    <property type="evidence" value="ECO:0007669"/>
    <property type="project" value="InterPro"/>
</dbReference>
<dbReference type="InterPro" id="IPR044560">
    <property type="entry name" value="MOase"/>
</dbReference>
<evidence type="ECO:0000259" key="4">
    <source>
        <dbReference type="Pfam" id="PF01494"/>
    </source>
</evidence>
<keyword evidence="6" id="KW-1185">Reference proteome</keyword>
<comment type="similarity">
    <text evidence="3">Belongs to the 3-hydroxybenzoate 6-hydroxylase family.</text>
</comment>
<name>A0AAW1PJE0_9CHLO</name>
<reference evidence="5 6" key="1">
    <citation type="journal article" date="2024" name="Nat. Commun.">
        <title>Phylogenomics reveals the evolutionary origins of lichenization in chlorophyte algae.</title>
        <authorList>
            <person name="Puginier C."/>
            <person name="Libourel C."/>
            <person name="Otte J."/>
            <person name="Skaloud P."/>
            <person name="Haon M."/>
            <person name="Grisel S."/>
            <person name="Petersen M."/>
            <person name="Berrin J.G."/>
            <person name="Delaux P.M."/>
            <person name="Dal Grande F."/>
            <person name="Keller J."/>
        </authorList>
    </citation>
    <scope>NUCLEOTIDE SEQUENCE [LARGE SCALE GENOMIC DNA]</scope>
    <source>
        <strain evidence="5 6">SAG 2036</strain>
    </source>
</reference>
<evidence type="ECO:0000256" key="2">
    <source>
        <dbReference type="ARBA" id="ARBA00023033"/>
    </source>
</evidence>
<comment type="caution">
    <text evidence="5">The sequence shown here is derived from an EMBL/GenBank/DDBJ whole genome shotgun (WGS) entry which is preliminary data.</text>
</comment>
<dbReference type="PRINTS" id="PR00420">
    <property type="entry name" value="RNGMNOXGNASE"/>
</dbReference>
<dbReference type="SUPFAM" id="SSF51905">
    <property type="entry name" value="FAD/NAD(P)-binding domain"/>
    <property type="match status" value="1"/>
</dbReference>
<protein>
    <recommendedName>
        <fullName evidence="4">FAD-binding domain-containing protein</fullName>
    </recommendedName>
</protein>
<evidence type="ECO:0000313" key="5">
    <source>
        <dbReference type="EMBL" id="KAK9809571.1"/>
    </source>
</evidence>
<dbReference type="GO" id="GO:0004497">
    <property type="term" value="F:monooxygenase activity"/>
    <property type="evidence" value="ECO:0007669"/>
    <property type="project" value="UniProtKB-KW"/>
</dbReference>
<dbReference type="PANTHER" id="PTHR45934">
    <property type="entry name" value="FAD/NAD(P)-BINDING OXIDOREDUCTASE FAMILY PROTEIN"/>
    <property type="match status" value="1"/>
</dbReference>
<evidence type="ECO:0000256" key="1">
    <source>
        <dbReference type="ARBA" id="ARBA00023002"/>
    </source>
</evidence>
<dbReference type="EMBL" id="JALJOQ010000018">
    <property type="protein sequence ID" value="KAK9809571.1"/>
    <property type="molecule type" value="Genomic_DNA"/>
</dbReference>
<dbReference type="Gene3D" id="3.50.50.60">
    <property type="entry name" value="FAD/NAD(P)-binding domain"/>
    <property type="match status" value="1"/>
</dbReference>
<gene>
    <name evidence="5" type="ORF">WJX73_002978</name>
</gene>
<dbReference type="AlphaFoldDB" id="A0AAW1PJE0"/>
<accession>A0AAW1PJE0</accession>
<dbReference type="InterPro" id="IPR002938">
    <property type="entry name" value="FAD-bd"/>
</dbReference>
<dbReference type="Proteomes" id="UP001465755">
    <property type="component" value="Unassembled WGS sequence"/>
</dbReference>
<dbReference type="PANTHER" id="PTHR45934:SF9">
    <property type="entry name" value="FAD_NAD(P)-BINDING OXIDOREDUCTASE FAMILY PROTEIN"/>
    <property type="match status" value="1"/>
</dbReference>
<evidence type="ECO:0000313" key="6">
    <source>
        <dbReference type="Proteomes" id="UP001465755"/>
    </source>
</evidence>
<organism evidence="5 6">
    <name type="scientific">Symbiochloris irregularis</name>
    <dbReference type="NCBI Taxonomy" id="706552"/>
    <lineage>
        <taxon>Eukaryota</taxon>
        <taxon>Viridiplantae</taxon>
        <taxon>Chlorophyta</taxon>
        <taxon>core chlorophytes</taxon>
        <taxon>Trebouxiophyceae</taxon>
        <taxon>Trebouxiales</taxon>
        <taxon>Trebouxiaceae</taxon>
        <taxon>Symbiochloris</taxon>
    </lineage>
</organism>